<feature type="region of interest" description="Disordered" evidence="1">
    <location>
        <begin position="127"/>
        <end position="161"/>
    </location>
</feature>
<dbReference type="PANTHER" id="PTHR13696">
    <property type="entry name" value="P-LOOP CONTAINING NUCLEOSIDE TRIPHOSPHATE HYDROLASE"/>
    <property type="match status" value="1"/>
</dbReference>
<name>A0AAE0BEY1_9CHLO</name>
<dbReference type="Gene3D" id="3.40.50.300">
    <property type="entry name" value="P-loop containing nucleotide triphosphate hydrolases"/>
    <property type="match status" value="1"/>
</dbReference>
<feature type="compositionally biased region" description="Basic and acidic residues" evidence="1">
    <location>
        <begin position="1"/>
        <end position="20"/>
    </location>
</feature>
<evidence type="ECO:0000256" key="1">
    <source>
        <dbReference type="SAM" id="MobiDB-lite"/>
    </source>
</evidence>
<evidence type="ECO:0000313" key="3">
    <source>
        <dbReference type="EMBL" id="KAK3235361.1"/>
    </source>
</evidence>
<accession>A0AAE0BEY1</accession>
<dbReference type="CDD" id="cd02042">
    <property type="entry name" value="ParAB_family"/>
    <property type="match status" value="1"/>
</dbReference>
<sequence length="530" mass="58629">MSGNSKGKDRARKSSSDRGTPKYAKIKKPLPTSTVKQDQSSPAHVSLCVFNFKGGVGKTTIATNLAAGFALEHIKVGVVDADPQGNLTALFRCNEPQGAEDEEDIISGADSDTMGSEGYSNALENIALGDQRDDDEESTVTVATKPGPASTQKVDLDPPATEDLPPDEEFELNVDSQLGRLLATFNQCNFNPETEFVSPWPTGHADLRMYDCKFRCRFVDPATKAFYFAEPVIKILSGGPDVDASISTFLSQCSGDIARNSGAYLGSFRHLLKRLAEENDLEVILVDVGPSTAILNQFFVMSCDYILPPAFADKSSFDSVKHLLNRVLPEFHEQAELWHKKGKELVRNKWLSYNLREHLLFNTETQLLPVVVNNYNAKNQKAMNTAPSYWANGLKKLFADVIELSQKKIVEGKDHHNLNVERSQRSVGMFCPYIDPADETAEENMVLAGFIRHFEAIMILSQRASRPLILMDTIADTKLKQLEHAFVRFIHLAKWVNTQRTQRLAISVARNLALSMASAADATRASVDDA</sequence>
<comment type="caution">
    <text evidence="3">The sequence shown here is derived from an EMBL/GenBank/DDBJ whole genome shotgun (WGS) entry which is preliminary data.</text>
</comment>
<feature type="domain" description="CobQ/CobB/MinD/ParA nucleotide binding" evidence="2">
    <location>
        <begin position="48"/>
        <end position="286"/>
    </location>
</feature>
<evidence type="ECO:0000259" key="2">
    <source>
        <dbReference type="Pfam" id="PF01656"/>
    </source>
</evidence>
<keyword evidence="4" id="KW-1185">Reference proteome</keyword>
<evidence type="ECO:0000313" key="4">
    <source>
        <dbReference type="Proteomes" id="UP001190700"/>
    </source>
</evidence>
<reference evidence="3 4" key="1">
    <citation type="journal article" date="2015" name="Genome Biol. Evol.">
        <title>Comparative Genomics of a Bacterivorous Green Alga Reveals Evolutionary Causalities and Consequences of Phago-Mixotrophic Mode of Nutrition.</title>
        <authorList>
            <person name="Burns J.A."/>
            <person name="Paasch A."/>
            <person name="Narechania A."/>
            <person name="Kim E."/>
        </authorList>
    </citation>
    <scope>NUCLEOTIDE SEQUENCE [LARGE SCALE GENOMIC DNA]</scope>
    <source>
        <strain evidence="3 4">PLY_AMNH</strain>
    </source>
</reference>
<dbReference type="EMBL" id="LGRX02035308">
    <property type="protein sequence ID" value="KAK3235361.1"/>
    <property type="molecule type" value="Genomic_DNA"/>
</dbReference>
<proteinExistence type="predicted"/>
<dbReference type="AlphaFoldDB" id="A0AAE0BEY1"/>
<dbReference type="PANTHER" id="PTHR13696:SF99">
    <property type="entry name" value="COBYRINIC ACID AC-DIAMIDE SYNTHASE"/>
    <property type="match status" value="1"/>
</dbReference>
<dbReference type="InterPro" id="IPR002586">
    <property type="entry name" value="CobQ/CobB/MinD/ParA_Nub-bd_dom"/>
</dbReference>
<dbReference type="InterPro" id="IPR027417">
    <property type="entry name" value="P-loop_NTPase"/>
</dbReference>
<dbReference type="Pfam" id="PF01656">
    <property type="entry name" value="CbiA"/>
    <property type="match status" value="1"/>
</dbReference>
<dbReference type="SUPFAM" id="SSF52540">
    <property type="entry name" value="P-loop containing nucleoside triphosphate hydrolases"/>
    <property type="match status" value="1"/>
</dbReference>
<gene>
    <name evidence="3" type="ORF">CYMTET_54428</name>
</gene>
<organism evidence="3 4">
    <name type="scientific">Cymbomonas tetramitiformis</name>
    <dbReference type="NCBI Taxonomy" id="36881"/>
    <lineage>
        <taxon>Eukaryota</taxon>
        <taxon>Viridiplantae</taxon>
        <taxon>Chlorophyta</taxon>
        <taxon>Pyramimonadophyceae</taxon>
        <taxon>Pyramimonadales</taxon>
        <taxon>Pyramimonadaceae</taxon>
        <taxon>Cymbomonas</taxon>
    </lineage>
</organism>
<dbReference type="Proteomes" id="UP001190700">
    <property type="component" value="Unassembled WGS sequence"/>
</dbReference>
<dbReference type="InterPro" id="IPR050678">
    <property type="entry name" value="DNA_Partitioning_ATPase"/>
</dbReference>
<feature type="region of interest" description="Disordered" evidence="1">
    <location>
        <begin position="1"/>
        <end position="39"/>
    </location>
</feature>
<protein>
    <recommendedName>
        <fullName evidence="2">CobQ/CobB/MinD/ParA nucleotide binding domain-containing protein</fullName>
    </recommendedName>
</protein>